<organism evidence="1 2">
    <name type="scientific">Eretmocerus hayati</name>
    <dbReference type="NCBI Taxonomy" id="131215"/>
    <lineage>
        <taxon>Eukaryota</taxon>
        <taxon>Metazoa</taxon>
        <taxon>Ecdysozoa</taxon>
        <taxon>Arthropoda</taxon>
        <taxon>Hexapoda</taxon>
        <taxon>Insecta</taxon>
        <taxon>Pterygota</taxon>
        <taxon>Neoptera</taxon>
        <taxon>Endopterygota</taxon>
        <taxon>Hymenoptera</taxon>
        <taxon>Apocrita</taxon>
        <taxon>Proctotrupomorpha</taxon>
        <taxon>Chalcidoidea</taxon>
        <taxon>Aphelinidae</taxon>
        <taxon>Aphelininae</taxon>
        <taxon>Eretmocerus</taxon>
    </lineage>
</organism>
<keyword evidence="2" id="KW-1185">Reference proteome</keyword>
<dbReference type="EMBL" id="CM056741">
    <property type="protein sequence ID" value="KAJ8686294.1"/>
    <property type="molecule type" value="Genomic_DNA"/>
</dbReference>
<evidence type="ECO:0000313" key="2">
    <source>
        <dbReference type="Proteomes" id="UP001239111"/>
    </source>
</evidence>
<gene>
    <name evidence="1" type="ORF">QAD02_022088</name>
</gene>
<reference evidence="1" key="1">
    <citation type="submission" date="2023-04" db="EMBL/GenBank/DDBJ databases">
        <title>A chromosome-level genome assembly of the parasitoid wasp Eretmocerus hayati.</title>
        <authorList>
            <person name="Zhong Y."/>
            <person name="Liu S."/>
            <person name="Liu Y."/>
        </authorList>
    </citation>
    <scope>NUCLEOTIDE SEQUENCE</scope>
    <source>
        <strain evidence="1">ZJU_SS_LIU_2023</strain>
    </source>
</reference>
<proteinExistence type="predicted"/>
<dbReference type="Proteomes" id="UP001239111">
    <property type="component" value="Chromosome 1"/>
</dbReference>
<comment type="caution">
    <text evidence="1">The sequence shown here is derived from an EMBL/GenBank/DDBJ whole genome shotgun (WGS) entry which is preliminary data.</text>
</comment>
<evidence type="ECO:0000313" key="1">
    <source>
        <dbReference type="EMBL" id="KAJ8686294.1"/>
    </source>
</evidence>
<protein>
    <submittedName>
        <fullName evidence="1">Uncharacterized protein</fullName>
    </submittedName>
</protein>
<sequence>MAVKVLSDENENEVSSDCEGCSEENSKLQKPATDMSYKHVIVYKLVFTFLALHILAVYGIYVSITKAHLYTTLWAAAVALASSQGILLGAHRGYTHRAFKMTLPIEIIFIIFQTMSGQNHIYWWARDHRLHHKCCDTDADPYNASRGFFFSHIGWLLSRKHPMVAEKGKSIDMSDLEANKLVMFQRRYFIPMFLLICIFIPSVVPVHFWNESLWNSVLISFVLRYVMVLNMTWCVNSIAHMYGTREFDKRISARQSFFSNVVSLGEGWHNYHHSFPWDHAYPEFGRFGGLSTQFLYLLHRLGMVYDLKRASQKVVQGHSRKYGDGTLDPGFATVRKPSITDSTQFS</sequence>
<accession>A0ACC2PSK1</accession>
<name>A0ACC2PSK1_9HYME</name>